<protein>
    <submittedName>
        <fullName evidence="2">Uncharacterized protein</fullName>
    </submittedName>
</protein>
<evidence type="ECO:0000313" key="2">
    <source>
        <dbReference type="EMBL" id="GGB55529.1"/>
    </source>
</evidence>
<organism evidence="2 3">
    <name type="scientific">Shewanella inventionis</name>
    <dbReference type="NCBI Taxonomy" id="1738770"/>
    <lineage>
        <taxon>Bacteria</taxon>
        <taxon>Pseudomonadati</taxon>
        <taxon>Pseudomonadota</taxon>
        <taxon>Gammaproteobacteria</taxon>
        <taxon>Alteromonadales</taxon>
        <taxon>Shewanellaceae</taxon>
        <taxon>Shewanella</taxon>
    </lineage>
</organism>
<name>A0ABQ1IZ27_9GAMM</name>
<proteinExistence type="predicted"/>
<evidence type="ECO:0000313" key="3">
    <source>
        <dbReference type="Proteomes" id="UP000617555"/>
    </source>
</evidence>
<keyword evidence="3" id="KW-1185">Reference proteome</keyword>
<sequence length="286" mass="30988">MNAHQQQAQQAVATDTSTYQSGLNSEAGSQWRSRIMADDSGVSGAEMFFNSASAIGDFSGKHTDAALHTLNHFGEDYESYKEQALEDPGSRGFLHNATVASKSTWDGLKAAVDAGTSLENPLTAFNDAYSGSSSQYASEVNWGTKSEAMLAGAFGAAVNNRYGEFLEQYADDFKKEAYSEGQRMGLTPIQSQVFAQAFNEGLAGRVFNSEDSSSWSPEMLGLREQMLNEYRQKDESGAYIPDSVSEEDKAFVDKQIAVISNASLAGDYAQNNLIDIRAYNQASGNK</sequence>
<feature type="compositionally biased region" description="Low complexity" evidence="1">
    <location>
        <begin position="1"/>
        <end position="13"/>
    </location>
</feature>
<evidence type="ECO:0000256" key="1">
    <source>
        <dbReference type="SAM" id="MobiDB-lite"/>
    </source>
</evidence>
<comment type="caution">
    <text evidence="2">The sequence shown here is derived from an EMBL/GenBank/DDBJ whole genome shotgun (WGS) entry which is preliminary data.</text>
</comment>
<gene>
    <name evidence="2" type="ORF">GCM10011607_15080</name>
</gene>
<feature type="region of interest" description="Disordered" evidence="1">
    <location>
        <begin position="1"/>
        <end position="30"/>
    </location>
</feature>
<feature type="compositionally biased region" description="Polar residues" evidence="1">
    <location>
        <begin position="14"/>
        <end position="30"/>
    </location>
</feature>
<reference evidence="3" key="1">
    <citation type="journal article" date="2019" name="Int. J. Syst. Evol. Microbiol.">
        <title>The Global Catalogue of Microorganisms (GCM) 10K type strain sequencing project: providing services to taxonomists for standard genome sequencing and annotation.</title>
        <authorList>
            <consortium name="The Broad Institute Genomics Platform"/>
            <consortium name="The Broad Institute Genome Sequencing Center for Infectious Disease"/>
            <person name="Wu L."/>
            <person name="Ma J."/>
        </authorList>
    </citation>
    <scope>NUCLEOTIDE SEQUENCE [LARGE SCALE GENOMIC DNA]</scope>
    <source>
        <strain evidence="3">CGMCC 1.15339</strain>
    </source>
</reference>
<dbReference type="EMBL" id="BMII01000011">
    <property type="protein sequence ID" value="GGB55529.1"/>
    <property type="molecule type" value="Genomic_DNA"/>
</dbReference>
<dbReference type="Proteomes" id="UP000617555">
    <property type="component" value="Unassembled WGS sequence"/>
</dbReference>
<accession>A0ABQ1IZ27</accession>